<sequence>MNLMMDGPHAPAVQHTRYTTHHRPCPPSRQLSLQTKSIFKESGSCNHYHPQSHFFHPHQSLGLNHDALSLPNTAFLSSPGLDGALVSRRTRSSPESVSNFALRPYFCACHAG</sequence>
<proteinExistence type="predicted"/>
<keyword evidence="2" id="KW-1185">Reference proteome</keyword>
<evidence type="ECO:0000313" key="1">
    <source>
        <dbReference type="EMBL" id="KEP51054.1"/>
    </source>
</evidence>
<accession>A0A074RVU2</accession>
<name>A0A074RVU2_9AGAM</name>
<gene>
    <name evidence="1" type="ORF">V565_068420</name>
</gene>
<dbReference type="HOGENOM" id="CLU_2147282_0_0_1"/>
<comment type="caution">
    <text evidence="1">The sequence shown here is derived from an EMBL/GenBank/DDBJ whole genome shotgun (WGS) entry which is preliminary data.</text>
</comment>
<dbReference type="Proteomes" id="UP000027456">
    <property type="component" value="Unassembled WGS sequence"/>
</dbReference>
<dbReference type="EMBL" id="AZST01000197">
    <property type="protein sequence ID" value="KEP51054.1"/>
    <property type="molecule type" value="Genomic_DNA"/>
</dbReference>
<protein>
    <submittedName>
        <fullName evidence="1">Uncharacterized protein</fullName>
    </submittedName>
</protein>
<organism evidence="1 2">
    <name type="scientific">Rhizoctonia solani 123E</name>
    <dbReference type="NCBI Taxonomy" id="1423351"/>
    <lineage>
        <taxon>Eukaryota</taxon>
        <taxon>Fungi</taxon>
        <taxon>Dikarya</taxon>
        <taxon>Basidiomycota</taxon>
        <taxon>Agaricomycotina</taxon>
        <taxon>Agaricomycetes</taxon>
        <taxon>Cantharellales</taxon>
        <taxon>Ceratobasidiaceae</taxon>
        <taxon>Rhizoctonia</taxon>
    </lineage>
</organism>
<dbReference type="AlphaFoldDB" id="A0A074RVU2"/>
<reference evidence="1 2" key="1">
    <citation type="submission" date="2013-12" db="EMBL/GenBank/DDBJ databases">
        <authorList>
            <person name="Cubeta M."/>
            <person name="Pakala S."/>
            <person name="Fedorova N."/>
            <person name="Thomas E."/>
            <person name="Dean R."/>
            <person name="Jabaji S."/>
            <person name="Neate S."/>
            <person name="Toda T."/>
            <person name="Tavantzis S."/>
            <person name="Vilgalys R."/>
            <person name="Bharathan N."/>
            <person name="Pakala S."/>
            <person name="Losada L.S."/>
            <person name="Zafar N."/>
            <person name="Nierman W."/>
        </authorList>
    </citation>
    <scope>NUCLEOTIDE SEQUENCE [LARGE SCALE GENOMIC DNA]</scope>
    <source>
        <strain evidence="1 2">123E</strain>
    </source>
</reference>
<evidence type="ECO:0000313" key="2">
    <source>
        <dbReference type="Proteomes" id="UP000027456"/>
    </source>
</evidence>